<dbReference type="Gene3D" id="2.30.29.30">
    <property type="entry name" value="Pleckstrin-homology domain (PH domain)/Phosphotyrosine-binding domain (PTB)"/>
    <property type="match status" value="1"/>
</dbReference>
<feature type="compositionally biased region" description="Polar residues" evidence="3">
    <location>
        <begin position="50"/>
        <end position="60"/>
    </location>
</feature>
<protein>
    <recommendedName>
        <fullName evidence="4">RanBD1 domain-containing protein</fullName>
    </recommendedName>
</protein>
<reference evidence="5 6" key="1">
    <citation type="journal article" date="2018" name="Evol. Lett.">
        <title>Horizontal gene cluster transfer increased hallucinogenic mushroom diversity.</title>
        <authorList>
            <person name="Reynolds H.T."/>
            <person name="Vijayakumar V."/>
            <person name="Gluck-Thaler E."/>
            <person name="Korotkin H.B."/>
            <person name="Matheny P.B."/>
            <person name="Slot J.C."/>
        </authorList>
    </citation>
    <scope>NUCLEOTIDE SEQUENCE [LARGE SCALE GENOMIC DNA]</scope>
    <source>
        <strain evidence="5 6">2631</strain>
    </source>
</reference>
<feature type="compositionally biased region" description="Pro residues" evidence="3">
    <location>
        <begin position="275"/>
        <end position="290"/>
    </location>
</feature>
<proteinExistence type="predicted"/>
<feature type="compositionally biased region" description="Polar residues" evidence="3">
    <location>
        <begin position="301"/>
        <end position="316"/>
    </location>
</feature>
<comment type="subcellular location">
    <subcellularLocation>
        <location evidence="1">Nucleus</location>
    </subcellularLocation>
</comment>
<feature type="compositionally biased region" description="Low complexity" evidence="3">
    <location>
        <begin position="322"/>
        <end position="341"/>
    </location>
</feature>
<dbReference type="SMART" id="SM00160">
    <property type="entry name" value="RanBD"/>
    <property type="match status" value="1"/>
</dbReference>
<dbReference type="Pfam" id="PF00638">
    <property type="entry name" value="Ran_BP1"/>
    <property type="match status" value="1"/>
</dbReference>
<dbReference type="PANTHER" id="PTHR23138:SF142">
    <property type="entry name" value="RAN-BINDING PROTEIN 3B-RELATED"/>
    <property type="match status" value="1"/>
</dbReference>
<feature type="domain" description="RanBD1" evidence="4">
    <location>
        <begin position="499"/>
        <end position="579"/>
    </location>
</feature>
<dbReference type="EMBL" id="NHYD01000593">
    <property type="protein sequence ID" value="PPQ93877.1"/>
    <property type="molecule type" value="Genomic_DNA"/>
</dbReference>
<evidence type="ECO:0000313" key="5">
    <source>
        <dbReference type="EMBL" id="PPQ93877.1"/>
    </source>
</evidence>
<dbReference type="PANTHER" id="PTHR23138">
    <property type="entry name" value="RAN BINDING PROTEIN"/>
    <property type="match status" value="1"/>
</dbReference>
<evidence type="ECO:0000259" key="4">
    <source>
        <dbReference type="PROSITE" id="PS50196"/>
    </source>
</evidence>
<dbReference type="InterPro" id="IPR011993">
    <property type="entry name" value="PH-like_dom_sf"/>
</dbReference>
<feature type="compositionally biased region" description="Low complexity" evidence="3">
    <location>
        <begin position="371"/>
        <end position="390"/>
    </location>
</feature>
<dbReference type="SUPFAM" id="SSF50729">
    <property type="entry name" value="PH domain-like"/>
    <property type="match status" value="1"/>
</dbReference>
<feature type="compositionally biased region" description="Polar residues" evidence="3">
    <location>
        <begin position="191"/>
        <end position="204"/>
    </location>
</feature>
<dbReference type="InterPro" id="IPR000156">
    <property type="entry name" value="Ran_bind_dom"/>
</dbReference>
<dbReference type="STRING" id="93625.A0A409XT51"/>
<feature type="compositionally biased region" description="Basic and acidic residues" evidence="3">
    <location>
        <begin position="247"/>
        <end position="274"/>
    </location>
</feature>
<dbReference type="InterPro" id="IPR045255">
    <property type="entry name" value="RanBP1-like"/>
</dbReference>
<feature type="compositionally biased region" description="Gly residues" evidence="3">
    <location>
        <begin position="458"/>
        <end position="467"/>
    </location>
</feature>
<dbReference type="PROSITE" id="PS50196">
    <property type="entry name" value="RANBD1"/>
    <property type="match status" value="1"/>
</dbReference>
<sequence length="625" mass="67187">MSDLPETDNPQTTQEVNKRDSPPRSSPSLDAIESELKLSRKREREVSVEPVTTPSATNETDPMLRGRKDSAIPLKKNRRHLDTTEEEEDGGGSGSGSGSPPTPPTLASPRQEMKRKVRQISRGVEDINWKNMNPLTSEKEFDVDADIDFVPPELTREEQLADLTASQQSVDHEIEVEKDDSPPKSPDGSALSRSVQDVQSQDATMHSEVVSPEASSRLRAGSESNDKGLKRKFLERGTSHGPPENGESAHHVSEPLKRPRDESDKDDNPRETKRPTPPPSPPRPSPPSPKVPKKSGFMAYASSNSPFASVKGQNIFMSGKGTTTPPASSSPAPSTLSTPAADFTPTFGQSSSLAAAPTPAPTPAKRTGFEAFASSSSPFATAAARAKSPALGSASKLGRALSPPRKISGPNSNPNPFASYAGPSQGFALPLPKKARAGTPDSSARSSLERTGSANVYGGSGGSGKGSESGDEDEQDEEPTTFGERLRAGRDDDEDGKWDEDNKIQLTEQDVLTGEEEEETLHQVRGKLFSLDENQWRERGTGLLKLNVRVVDGTGARLIMRKDAVHALLLNITLFPGMRCTLAQDPRYIRFSAIENGNATTYNLKVSNAKIASDLLEEINANIPS</sequence>
<comment type="caution">
    <text evidence="5">The sequence shown here is derived from an EMBL/GenBank/DDBJ whole genome shotgun (WGS) entry which is preliminary data.</text>
</comment>
<organism evidence="5 6">
    <name type="scientific">Psilocybe cyanescens</name>
    <dbReference type="NCBI Taxonomy" id="93625"/>
    <lineage>
        <taxon>Eukaryota</taxon>
        <taxon>Fungi</taxon>
        <taxon>Dikarya</taxon>
        <taxon>Basidiomycota</taxon>
        <taxon>Agaricomycotina</taxon>
        <taxon>Agaricomycetes</taxon>
        <taxon>Agaricomycetidae</taxon>
        <taxon>Agaricales</taxon>
        <taxon>Agaricineae</taxon>
        <taxon>Strophariaceae</taxon>
        <taxon>Psilocybe</taxon>
    </lineage>
</organism>
<dbReference type="InParanoid" id="A0A409XT51"/>
<keyword evidence="6" id="KW-1185">Reference proteome</keyword>
<gene>
    <name evidence="5" type="ORF">CVT25_013586</name>
</gene>
<feature type="compositionally biased region" description="Polar residues" evidence="3">
    <location>
        <begin position="440"/>
        <end position="454"/>
    </location>
</feature>
<dbReference type="AlphaFoldDB" id="A0A409XT51"/>
<feature type="compositionally biased region" description="Basic and acidic residues" evidence="3">
    <location>
        <begin position="34"/>
        <end position="47"/>
    </location>
</feature>
<evidence type="ECO:0000256" key="3">
    <source>
        <dbReference type="SAM" id="MobiDB-lite"/>
    </source>
</evidence>
<feature type="compositionally biased region" description="Basic and acidic residues" evidence="3">
    <location>
        <begin position="224"/>
        <end position="238"/>
    </location>
</feature>
<name>A0A409XT51_PSICY</name>
<feature type="region of interest" description="Disordered" evidence="3">
    <location>
        <begin position="1"/>
        <end position="508"/>
    </location>
</feature>
<feature type="compositionally biased region" description="Acidic residues" evidence="3">
    <location>
        <begin position="469"/>
        <end position="479"/>
    </location>
</feature>
<evidence type="ECO:0000256" key="2">
    <source>
        <dbReference type="ARBA" id="ARBA00023242"/>
    </source>
</evidence>
<dbReference type="Proteomes" id="UP000283269">
    <property type="component" value="Unassembled WGS sequence"/>
</dbReference>
<dbReference type="GO" id="GO:0005634">
    <property type="term" value="C:nucleus"/>
    <property type="evidence" value="ECO:0007669"/>
    <property type="project" value="UniProtKB-SubCell"/>
</dbReference>
<feature type="compositionally biased region" description="Basic and acidic residues" evidence="3">
    <location>
        <begin position="170"/>
        <end position="182"/>
    </location>
</feature>
<evidence type="ECO:0000256" key="1">
    <source>
        <dbReference type="ARBA" id="ARBA00004123"/>
    </source>
</evidence>
<keyword evidence="2" id="KW-0539">Nucleus</keyword>
<accession>A0A409XT51</accession>
<dbReference type="OrthoDB" id="185618at2759"/>
<evidence type="ECO:0000313" key="6">
    <source>
        <dbReference type="Proteomes" id="UP000283269"/>
    </source>
</evidence>